<keyword evidence="4 5" id="KW-0472">Membrane</keyword>
<reference evidence="8 9" key="1">
    <citation type="submission" date="2024-11" db="EMBL/GenBank/DDBJ databases">
        <title>Adaptive evolution of stress response genes in parasites aligns with host niche diversity.</title>
        <authorList>
            <person name="Hahn C."/>
            <person name="Resl P."/>
        </authorList>
    </citation>
    <scope>NUCLEOTIDE SEQUENCE [LARGE SCALE GENOMIC DNA]</scope>
    <source>
        <strain evidence="8">EGGRZ-B1_66</strain>
        <tissue evidence="8">Body</tissue>
    </source>
</reference>
<dbReference type="Gene3D" id="1.20.1070.10">
    <property type="entry name" value="Rhodopsin 7-helix transmembrane proteins"/>
    <property type="match status" value="1"/>
</dbReference>
<dbReference type="SUPFAM" id="SSF81321">
    <property type="entry name" value="Family A G protein-coupled receptor-like"/>
    <property type="match status" value="1"/>
</dbReference>
<dbReference type="PROSITE" id="PS50262">
    <property type="entry name" value="G_PROTEIN_RECEP_F1_2"/>
    <property type="match status" value="1"/>
</dbReference>
<dbReference type="PRINTS" id="PR00237">
    <property type="entry name" value="GPCRRHODOPSN"/>
</dbReference>
<dbReference type="PANTHER" id="PTHR46641">
    <property type="entry name" value="FMRFAMIDE RECEPTOR-RELATED"/>
    <property type="match status" value="1"/>
</dbReference>
<protein>
    <recommendedName>
        <fullName evidence="7">G-protein coupled receptors family 1 profile domain-containing protein</fullName>
    </recommendedName>
</protein>
<feature type="transmembrane region" description="Helical" evidence="5">
    <location>
        <begin position="74"/>
        <end position="95"/>
    </location>
</feature>
<comment type="subcellular location">
    <subcellularLocation>
        <location evidence="1">Membrane</location>
    </subcellularLocation>
</comment>
<feature type="chain" id="PRO_5044770862" description="G-protein coupled receptors family 1 profile domain-containing protein" evidence="6">
    <location>
        <begin position="19"/>
        <end position="451"/>
    </location>
</feature>
<dbReference type="InterPro" id="IPR017452">
    <property type="entry name" value="GPCR_Rhodpsn_7TM"/>
</dbReference>
<feature type="transmembrane region" description="Helical" evidence="5">
    <location>
        <begin position="210"/>
        <end position="236"/>
    </location>
</feature>
<evidence type="ECO:0000313" key="9">
    <source>
        <dbReference type="Proteomes" id="UP001626550"/>
    </source>
</evidence>
<dbReference type="GO" id="GO:0016020">
    <property type="term" value="C:membrane"/>
    <property type="evidence" value="ECO:0007669"/>
    <property type="project" value="UniProtKB-SubCell"/>
</dbReference>
<evidence type="ECO:0000256" key="1">
    <source>
        <dbReference type="ARBA" id="ARBA00004370"/>
    </source>
</evidence>
<feature type="domain" description="G-protein coupled receptors family 1 profile" evidence="7">
    <location>
        <begin position="55"/>
        <end position="348"/>
    </location>
</feature>
<name>A0ABD2PJT3_9PLAT</name>
<accession>A0ABD2PJT3</accession>
<evidence type="ECO:0000256" key="4">
    <source>
        <dbReference type="ARBA" id="ARBA00023136"/>
    </source>
</evidence>
<dbReference type="Proteomes" id="UP001626550">
    <property type="component" value="Unassembled WGS sequence"/>
</dbReference>
<keyword evidence="2 5" id="KW-0812">Transmembrane</keyword>
<keyword evidence="9" id="KW-1185">Reference proteome</keyword>
<evidence type="ECO:0000256" key="6">
    <source>
        <dbReference type="SAM" id="SignalP"/>
    </source>
</evidence>
<dbReference type="InterPro" id="IPR052954">
    <property type="entry name" value="GPCR-Ligand_Int"/>
</dbReference>
<feature type="signal peptide" evidence="6">
    <location>
        <begin position="1"/>
        <end position="18"/>
    </location>
</feature>
<evidence type="ECO:0000256" key="3">
    <source>
        <dbReference type="ARBA" id="ARBA00022989"/>
    </source>
</evidence>
<dbReference type="AlphaFoldDB" id="A0ABD2PJT3"/>
<dbReference type="EMBL" id="JBJKFK010006627">
    <property type="protein sequence ID" value="KAL3307730.1"/>
    <property type="molecule type" value="Genomic_DNA"/>
</dbReference>
<feature type="transmembrane region" description="Helical" evidence="5">
    <location>
        <begin position="298"/>
        <end position="317"/>
    </location>
</feature>
<keyword evidence="6" id="KW-0732">Signal</keyword>
<feature type="transmembrane region" description="Helical" evidence="5">
    <location>
        <begin position="329"/>
        <end position="351"/>
    </location>
</feature>
<evidence type="ECO:0000313" key="8">
    <source>
        <dbReference type="EMBL" id="KAL3307730.1"/>
    </source>
</evidence>
<keyword evidence="3 5" id="KW-1133">Transmembrane helix</keyword>
<sequence length="451" mass="50989">MLRLLPVLALLLAPMCRAAENLTECEKRNETAADSTLIFVFNCMSSVVSLIGVAANILNMVILTRSWMKSSTNVYLTVVSACDTLHLSAYLLFLLLRTKQDFNLKTLSFFVLRCSSYFSNATVWLTTTFTIERFIAVTKPILSQRFCTVGKARLASFVNLLISLLLTLPSFFEFKFMPCRVLDPKTRSYMKRFEPKHTVFFKSIGYYYELFMAVMFLALPLVLLIVFNSLLIFSVVKATENRKFLMRNQNSYGLHTGGVLLTSGSVPRIPLRKASDGKTQFAKPVLNRKPVVTEQQRITIMLIAVVMSFVLFLTPSAVNTLMNTKLKNFSMAANFLVLFNSTLNFVFYSLFSVKFRHTFKLLIGKPMTTTLCLIREKVQTRFGDRCCVSNCTRRSESSQVEPVVKDGTNGFLDPGPETPKMKKNLSRALLQRHSKRAGQRLASSNQSVAHT</sequence>
<proteinExistence type="predicted"/>
<feature type="transmembrane region" description="Helical" evidence="5">
    <location>
        <begin position="107"/>
        <end position="131"/>
    </location>
</feature>
<evidence type="ECO:0000256" key="5">
    <source>
        <dbReference type="SAM" id="Phobius"/>
    </source>
</evidence>
<dbReference type="InterPro" id="IPR000276">
    <property type="entry name" value="GPCR_Rhodpsn"/>
</dbReference>
<gene>
    <name evidence="8" type="ORF">Ciccas_013751</name>
</gene>
<feature type="transmembrane region" description="Helical" evidence="5">
    <location>
        <begin position="152"/>
        <end position="172"/>
    </location>
</feature>
<organism evidence="8 9">
    <name type="scientific">Cichlidogyrus casuarinus</name>
    <dbReference type="NCBI Taxonomy" id="1844966"/>
    <lineage>
        <taxon>Eukaryota</taxon>
        <taxon>Metazoa</taxon>
        <taxon>Spiralia</taxon>
        <taxon>Lophotrochozoa</taxon>
        <taxon>Platyhelminthes</taxon>
        <taxon>Monogenea</taxon>
        <taxon>Monopisthocotylea</taxon>
        <taxon>Dactylogyridea</taxon>
        <taxon>Ancyrocephalidae</taxon>
        <taxon>Cichlidogyrus</taxon>
    </lineage>
</organism>
<dbReference type="CDD" id="cd14978">
    <property type="entry name" value="7tmA_FMRFamide_R-like"/>
    <property type="match status" value="1"/>
</dbReference>
<dbReference type="PANTHER" id="PTHR46641:SF2">
    <property type="entry name" value="FMRFAMIDE RECEPTOR"/>
    <property type="match status" value="1"/>
</dbReference>
<comment type="caution">
    <text evidence="8">The sequence shown here is derived from an EMBL/GenBank/DDBJ whole genome shotgun (WGS) entry which is preliminary data.</text>
</comment>
<evidence type="ECO:0000259" key="7">
    <source>
        <dbReference type="PROSITE" id="PS50262"/>
    </source>
</evidence>
<feature type="transmembrane region" description="Helical" evidence="5">
    <location>
        <begin position="37"/>
        <end position="62"/>
    </location>
</feature>
<dbReference type="Pfam" id="PF00001">
    <property type="entry name" value="7tm_1"/>
    <property type="match status" value="1"/>
</dbReference>
<evidence type="ECO:0000256" key="2">
    <source>
        <dbReference type="ARBA" id="ARBA00022692"/>
    </source>
</evidence>